<accession>A0A510UJN2</accession>
<organism evidence="6 7">
    <name type="scientific">Aliivibrio fischeri</name>
    <name type="common">Vibrio fischeri</name>
    <dbReference type="NCBI Taxonomy" id="668"/>
    <lineage>
        <taxon>Bacteria</taxon>
        <taxon>Pseudomonadati</taxon>
        <taxon>Pseudomonadota</taxon>
        <taxon>Gammaproteobacteria</taxon>
        <taxon>Vibrionales</taxon>
        <taxon>Vibrionaceae</taxon>
        <taxon>Aliivibrio</taxon>
    </lineage>
</organism>
<keyword evidence="3" id="KW-0238">DNA-binding</keyword>
<dbReference type="GO" id="GO:0043565">
    <property type="term" value="F:sequence-specific DNA binding"/>
    <property type="evidence" value="ECO:0007669"/>
    <property type="project" value="TreeGrafter"/>
</dbReference>
<dbReference type="Pfam" id="PF00126">
    <property type="entry name" value="HTH_1"/>
    <property type="match status" value="1"/>
</dbReference>
<dbReference type="InterPro" id="IPR000847">
    <property type="entry name" value="LysR_HTH_N"/>
</dbReference>
<evidence type="ECO:0000256" key="2">
    <source>
        <dbReference type="ARBA" id="ARBA00023015"/>
    </source>
</evidence>
<feature type="domain" description="HTH lysR-type" evidence="5">
    <location>
        <begin position="1"/>
        <end position="59"/>
    </location>
</feature>
<dbReference type="GO" id="GO:0006351">
    <property type="term" value="P:DNA-templated transcription"/>
    <property type="evidence" value="ECO:0007669"/>
    <property type="project" value="TreeGrafter"/>
</dbReference>
<dbReference type="FunFam" id="1.10.10.10:FF:000001">
    <property type="entry name" value="LysR family transcriptional regulator"/>
    <property type="match status" value="1"/>
</dbReference>
<dbReference type="GO" id="GO:0003700">
    <property type="term" value="F:DNA-binding transcription factor activity"/>
    <property type="evidence" value="ECO:0007669"/>
    <property type="project" value="InterPro"/>
</dbReference>
<dbReference type="AlphaFoldDB" id="A0A510UJN2"/>
<sequence length="320" mass="35357">MSLVNQLSLFIDVVQQGSFTKAAALHDMDNSALSKQIKKLEAELGVQLLNRSTRTFSLTPVGEEILEQAHQLVGSLDNVKSIADSYQAVPKGRIRITAPLHIGQGYLQPVISQFMATYPDVEVVLMMDDKRSDIISDHFDVAFRLGRLDDSSLIAKKVADIRGVILASHSFIERFGEPSTPEELVNLPSVIYSNGTLTVDTVRLGESPDSSQFKSYKMKGNYKVNDVRTLLSAVQDGLGYAVVASSNLERSIESMGLTTLLTDYPLCNQGLAVYALYPHRKQTALVREFISAVQKHIGHPPLWEQHIPNFASLYPVKKGQ</sequence>
<dbReference type="InterPro" id="IPR036390">
    <property type="entry name" value="WH_DNA-bd_sf"/>
</dbReference>
<reference evidence="6 7" key="1">
    <citation type="submission" date="2019-07" db="EMBL/GenBank/DDBJ databases">
        <title>Whole genome shotgun sequence of Aliivibrio fischeri NBRC 101058.</title>
        <authorList>
            <person name="Hosoyama A."/>
            <person name="Uohara A."/>
            <person name="Ohji S."/>
            <person name="Ichikawa N."/>
        </authorList>
    </citation>
    <scope>NUCLEOTIDE SEQUENCE [LARGE SCALE GENOMIC DNA]</scope>
    <source>
        <strain evidence="6 7">NBRC 101058</strain>
    </source>
</reference>
<dbReference type="PANTHER" id="PTHR30537">
    <property type="entry name" value="HTH-TYPE TRANSCRIPTIONAL REGULATOR"/>
    <property type="match status" value="1"/>
</dbReference>
<dbReference type="Proteomes" id="UP000321787">
    <property type="component" value="Unassembled WGS sequence"/>
</dbReference>
<comment type="similarity">
    <text evidence="1">Belongs to the LysR transcriptional regulatory family.</text>
</comment>
<proteinExistence type="inferred from homology"/>
<dbReference type="Pfam" id="PF03466">
    <property type="entry name" value="LysR_substrate"/>
    <property type="match status" value="1"/>
</dbReference>
<dbReference type="SUPFAM" id="SSF46785">
    <property type="entry name" value="Winged helix' DNA-binding domain"/>
    <property type="match status" value="1"/>
</dbReference>
<dbReference type="InterPro" id="IPR058163">
    <property type="entry name" value="LysR-type_TF_proteobact-type"/>
</dbReference>
<dbReference type="CDD" id="cd08422">
    <property type="entry name" value="PBP2_CrgA_like"/>
    <property type="match status" value="1"/>
</dbReference>
<dbReference type="PANTHER" id="PTHR30537:SF5">
    <property type="entry name" value="HTH-TYPE TRANSCRIPTIONAL ACTIVATOR TTDR-RELATED"/>
    <property type="match status" value="1"/>
</dbReference>
<dbReference type="PROSITE" id="PS50931">
    <property type="entry name" value="HTH_LYSR"/>
    <property type="match status" value="1"/>
</dbReference>
<dbReference type="EMBL" id="BJTZ01000021">
    <property type="protein sequence ID" value="GEK14853.1"/>
    <property type="molecule type" value="Genomic_DNA"/>
</dbReference>
<evidence type="ECO:0000313" key="7">
    <source>
        <dbReference type="Proteomes" id="UP000321787"/>
    </source>
</evidence>
<keyword evidence="2" id="KW-0805">Transcription regulation</keyword>
<keyword evidence="4" id="KW-0804">Transcription</keyword>
<dbReference type="SUPFAM" id="SSF53850">
    <property type="entry name" value="Periplasmic binding protein-like II"/>
    <property type="match status" value="1"/>
</dbReference>
<evidence type="ECO:0000256" key="4">
    <source>
        <dbReference type="ARBA" id="ARBA00023163"/>
    </source>
</evidence>
<evidence type="ECO:0000256" key="1">
    <source>
        <dbReference type="ARBA" id="ARBA00009437"/>
    </source>
</evidence>
<evidence type="ECO:0000256" key="3">
    <source>
        <dbReference type="ARBA" id="ARBA00023125"/>
    </source>
</evidence>
<dbReference type="Gene3D" id="1.10.10.10">
    <property type="entry name" value="Winged helix-like DNA-binding domain superfamily/Winged helix DNA-binding domain"/>
    <property type="match status" value="1"/>
</dbReference>
<gene>
    <name evidence="6" type="primary">ycjZ</name>
    <name evidence="6" type="ORF">AFI02nite_28890</name>
</gene>
<protein>
    <submittedName>
        <fullName evidence="6">LysR family transcriptional regulator</fullName>
    </submittedName>
</protein>
<dbReference type="Gene3D" id="3.40.190.290">
    <property type="match status" value="1"/>
</dbReference>
<dbReference type="InterPro" id="IPR036388">
    <property type="entry name" value="WH-like_DNA-bd_sf"/>
</dbReference>
<dbReference type="RefSeq" id="WP_146865246.1">
    <property type="nucleotide sequence ID" value="NZ_BJTZ01000021.1"/>
</dbReference>
<comment type="caution">
    <text evidence="6">The sequence shown here is derived from an EMBL/GenBank/DDBJ whole genome shotgun (WGS) entry which is preliminary data.</text>
</comment>
<evidence type="ECO:0000259" key="5">
    <source>
        <dbReference type="PROSITE" id="PS50931"/>
    </source>
</evidence>
<dbReference type="InterPro" id="IPR005119">
    <property type="entry name" value="LysR_subst-bd"/>
</dbReference>
<name>A0A510UJN2_ALIFS</name>
<evidence type="ECO:0000313" key="6">
    <source>
        <dbReference type="EMBL" id="GEK14853.1"/>
    </source>
</evidence>